<organism evidence="2 3">
    <name type="scientific">Mycena maculata</name>
    <dbReference type="NCBI Taxonomy" id="230809"/>
    <lineage>
        <taxon>Eukaryota</taxon>
        <taxon>Fungi</taxon>
        <taxon>Dikarya</taxon>
        <taxon>Basidiomycota</taxon>
        <taxon>Agaricomycotina</taxon>
        <taxon>Agaricomycetes</taxon>
        <taxon>Agaricomycetidae</taxon>
        <taxon>Agaricales</taxon>
        <taxon>Marasmiineae</taxon>
        <taxon>Mycenaceae</taxon>
        <taxon>Mycena</taxon>
    </lineage>
</organism>
<reference evidence="2" key="1">
    <citation type="submission" date="2023-03" db="EMBL/GenBank/DDBJ databases">
        <title>Massive genome expansion in bonnet fungi (Mycena s.s.) driven by repeated elements and novel gene families across ecological guilds.</title>
        <authorList>
            <consortium name="Lawrence Berkeley National Laboratory"/>
            <person name="Harder C.B."/>
            <person name="Miyauchi S."/>
            <person name="Viragh M."/>
            <person name="Kuo A."/>
            <person name="Thoen E."/>
            <person name="Andreopoulos B."/>
            <person name="Lu D."/>
            <person name="Skrede I."/>
            <person name="Drula E."/>
            <person name="Henrissat B."/>
            <person name="Morin E."/>
            <person name="Kohler A."/>
            <person name="Barry K."/>
            <person name="LaButti K."/>
            <person name="Morin E."/>
            <person name="Salamov A."/>
            <person name="Lipzen A."/>
            <person name="Mereny Z."/>
            <person name="Hegedus B."/>
            <person name="Baldrian P."/>
            <person name="Stursova M."/>
            <person name="Weitz H."/>
            <person name="Taylor A."/>
            <person name="Grigoriev I.V."/>
            <person name="Nagy L.G."/>
            <person name="Martin F."/>
            <person name="Kauserud H."/>
        </authorList>
    </citation>
    <scope>NUCLEOTIDE SEQUENCE</scope>
    <source>
        <strain evidence="2">CBHHK188m</strain>
    </source>
</reference>
<feature type="region of interest" description="Disordered" evidence="1">
    <location>
        <begin position="18"/>
        <end position="53"/>
    </location>
</feature>
<gene>
    <name evidence="2" type="ORF">DFH07DRAFT_783895</name>
</gene>
<evidence type="ECO:0000256" key="1">
    <source>
        <dbReference type="SAM" id="MobiDB-lite"/>
    </source>
</evidence>
<dbReference type="Proteomes" id="UP001215280">
    <property type="component" value="Unassembled WGS sequence"/>
</dbReference>
<sequence length="253" mass="27997">MQPSWPAAKHAYLGMPSWQTPSWEASTSHATPQATPLTPGSANSNSAKGRKPISQATRISLQVNARTSHTSQPTQIQTPLAAQVILPSQSDIPPQIRGAIPGQRKNASGPRSLKSNDANSAKDALEGETKKSWLQAQRAWSKVKRSLSVILPLQPSTKYGKQTRPERYQSFFILLRSFLSPKRRVMWCLSPSTGKSGLPFIHRSKKKTRKPHAWLGPESNGLHLLFLYIDLDCGGQTVLQSLPRILQFLVIHE</sequence>
<evidence type="ECO:0000313" key="3">
    <source>
        <dbReference type="Proteomes" id="UP001215280"/>
    </source>
</evidence>
<dbReference type="AlphaFoldDB" id="A0AAD7MKV3"/>
<feature type="compositionally biased region" description="Polar residues" evidence="1">
    <location>
        <begin position="18"/>
        <end position="47"/>
    </location>
</feature>
<protein>
    <submittedName>
        <fullName evidence="2">Uncharacterized protein</fullName>
    </submittedName>
</protein>
<comment type="caution">
    <text evidence="2">The sequence shown here is derived from an EMBL/GenBank/DDBJ whole genome shotgun (WGS) entry which is preliminary data.</text>
</comment>
<keyword evidence="3" id="KW-1185">Reference proteome</keyword>
<name>A0AAD7MKV3_9AGAR</name>
<feature type="region of interest" description="Disordered" evidence="1">
    <location>
        <begin position="91"/>
        <end position="129"/>
    </location>
</feature>
<evidence type="ECO:0000313" key="2">
    <source>
        <dbReference type="EMBL" id="KAJ7722220.1"/>
    </source>
</evidence>
<accession>A0AAD7MKV3</accession>
<proteinExistence type="predicted"/>
<dbReference type="EMBL" id="JARJLG010000260">
    <property type="protein sequence ID" value="KAJ7722220.1"/>
    <property type="molecule type" value="Genomic_DNA"/>
</dbReference>